<dbReference type="AlphaFoldDB" id="A0ABD3AP97"/>
<dbReference type="GO" id="GO:0016020">
    <property type="term" value="C:membrane"/>
    <property type="evidence" value="ECO:0007669"/>
    <property type="project" value="UniProtKB-SubCell"/>
</dbReference>
<name>A0ABD3AP97_9GENT</name>
<proteinExistence type="predicted"/>
<dbReference type="Pfam" id="PF04576">
    <property type="entry name" value="Zein-binding"/>
    <property type="match status" value="1"/>
</dbReference>
<protein>
    <recommendedName>
        <fullName evidence="5">GTD-binding domain-containing protein</fullName>
    </recommendedName>
</protein>
<dbReference type="PANTHER" id="PTHR31422:SF1">
    <property type="entry name" value="GTD-BINDING DOMAIN-CONTAINING PROTEIN"/>
    <property type="match status" value="1"/>
</dbReference>
<sequence length="176" mass="19919">MEAEHYKRLSEEKTSYAEESQAIFKKIIFENGMEVAALDYQVQAYRYKLPSMGCADSGIGDLKYPECLLLRNASLVGDMNLHSIGRRNSASFISVRSGLKNAVTERKSSLSPDTGLVQKTVEDCRDQDTNDSDSDWEKKTDSSTVGDINTYWEQIRKLDFRVKEIEGVSYATRFCS</sequence>
<keyword evidence="4" id="KW-0472">Membrane</keyword>
<evidence type="ECO:0000259" key="5">
    <source>
        <dbReference type="Pfam" id="PF04576"/>
    </source>
</evidence>
<evidence type="ECO:0000256" key="4">
    <source>
        <dbReference type="ARBA" id="ARBA00023136"/>
    </source>
</evidence>
<evidence type="ECO:0000256" key="2">
    <source>
        <dbReference type="ARBA" id="ARBA00022692"/>
    </source>
</evidence>
<evidence type="ECO:0000313" key="6">
    <source>
        <dbReference type="EMBL" id="KAL3533018.1"/>
    </source>
</evidence>
<dbReference type="EMBL" id="JBJUIK010000003">
    <property type="protein sequence ID" value="KAL3533018.1"/>
    <property type="molecule type" value="Genomic_DNA"/>
</dbReference>
<organism evidence="6 7">
    <name type="scientific">Cinchona calisaya</name>
    <dbReference type="NCBI Taxonomy" id="153742"/>
    <lineage>
        <taxon>Eukaryota</taxon>
        <taxon>Viridiplantae</taxon>
        <taxon>Streptophyta</taxon>
        <taxon>Embryophyta</taxon>
        <taxon>Tracheophyta</taxon>
        <taxon>Spermatophyta</taxon>
        <taxon>Magnoliopsida</taxon>
        <taxon>eudicotyledons</taxon>
        <taxon>Gunneridae</taxon>
        <taxon>Pentapetalae</taxon>
        <taxon>asterids</taxon>
        <taxon>lamiids</taxon>
        <taxon>Gentianales</taxon>
        <taxon>Rubiaceae</taxon>
        <taxon>Cinchonoideae</taxon>
        <taxon>Cinchoneae</taxon>
        <taxon>Cinchona</taxon>
    </lineage>
</organism>
<evidence type="ECO:0000256" key="1">
    <source>
        <dbReference type="ARBA" id="ARBA00004370"/>
    </source>
</evidence>
<dbReference type="GO" id="GO:0080115">
    <property type="term" value="F:myosin XI tail binding"/>
    <property type="evidence" value="ECO:0007669"/>
    <property type="project" value="UniProtKB-ARBA"/>
</dbReference>
<dbReference type="Proteomes" id="UP001630127">
    <property type="component" value="Unassembled WGS sequence"/>
</dbReference>
<keyword evidence="7" id="KW-1185">Reference proteome</keyword>
<comment type="caution">
    <text evidence="6">The sequence shown here is derived from an EMBL/GenBank/DDBJ whole genome shotgun (WGS) entry which is preliminary data.</text>
</comment>
<keyword evidence="3" id="KW-1133">Transmembrane helix</keyword>
<comment type="subcellular location">
    <subcellularLocation>
        <location evidence="1">Membrane</location>
    </subcellularLocation>
</comment>
<reference evidence="6 7" key="1">
    <citation type="submission" date="2024-11" db="EMBL/GenBank/DDBJ databases">
        <title>A near-complete genome assembly of Cinchona calisaya.</title>
        <authorList>
            <person name="Lian D.C."/>
            <person name="Zhao X.W."/>
            <person name="Wei L."/>
        </authorList>
    </citation>
    <scope>NUCLEOTIDE SEQUENCE [LARGE SCALE GENOMIC DNA]</scope>
    <source>
        <tissue evidence="6">Nenye</tissue>
    </source>
</reference>
<accession>A0ABD3AP97</accession>
<gene>
    <name evidence="6" type="ORF">ACH5RR_006539</name>
</gene>
<keyword evidence="2" id="KW-0812">Transmembrane</keyword>
<evidence type="ECO:0000256" key="3">
    <source>
        <dbReference type="ARBA" id="ARBA00022989"/>
    </source>
</evidence>
<dbReference type="InterPro" id="IPR007656">
    <property type="entry name" value="GTD-bd"/>
</dbReference>
<evidence type="ECO:0000313" key="7">
    <source>
        <dbReference type="Proteomes" id="UP001630127"/>
    </source>
</evidence>
<feature type="domain" description="GTD-binding" evidence="5">
    <location>
        <begin position="1"/>
        <end position="42"/>
    </location>
</feature>
<dbReference type="PANTHER" id="PTHR31422">
    <property type="entry name" value="BNAANNG28530D PROTEIN"/>
    <property type="match status" value="1"/>
</dbReference>